<dbReference type="InterPro" id="IPR023753">
    <property type="entry name" value="FAD/NAD-binding_dom"/>
</dbReference>
<keyword evidence="7 12" id="KW-0520">NAD</keyword>
<dbReference type="RefSeq" id="WP_138482652.1">
    <property type="nucleotide sequence ID" value="NZ_CP173161.1"/>
</dbReference>
<feature type="binding site" evidence="12">
    <location>
        <begin position="181"/>
        <end position="188"/>
    </location>
    <ligand>
        <name>NAD(+)</name>
        <dbReference type="ChEBI" id="CHEBI:57540"/>
    </ligand>
</feature>
<evidence type="ECO:0000256" key="14">
    <source>
        <dbReference type="RuleBase" id="RU003692"/>
    </source>
</evidence>
<evidence type="ECO:0000256" key="4">
    <source>
        <dbReference type="ARBA" id="ARBA00022630"/>
    </source>
</evidence>
<comment type="similarity">
    <text evidence="1 14">Belongs to the class-I pyridine nucleotide-disulfide oxidoreductase family.</text>
</comment>
<dbReference type="InterPro" id="IPR004099">
    <property type="entry name" value="Pyr_nucl-diS_OxRdtase_dimer"/>
</dbReference>
<evidence type="ECO:0000256" key="2">
    <source>
        <dbReference type="ARBA" id="ARBA00012608"/>
    </source>
</evidence>
<evidence type="ECO:0000259" key="16">
    <source>
        <dbReference type="Pfam" id="PF07992"/>
    </source>
</evidence>
<feature type="domain" description="Pyridine nucleotide-disulphide oxidoreductase dimerisation" evidence="15">
    <location>
        <begin position="346"/>
        <end position="454"/>
    </location>
</feature>
<evidence type="ECO:0000256" key="13">
    <source>
        <dbReference type="PIRSR" id="PIRSR000350-4"/>
    </source>
</evidence>
<keyword evidence="8" id="KW-1015">Disulfide bond</keyword>
<comment type="miscellaneous">
    <text evidence="14">The active site is a redox-active disulfide bond.</text>
</comment>
<feature type="binding site" evidence="12">
    <location>
        <position position="204"/>
    </location>
    <ligand>
        <name>NAD(+)</name>
        <dbReference type="ChEBI" id="CHEBI:57540"/>
    </ligand>
</feature>
<dbReference type="GO" id="GO:0006103">
    <property type="term" value="P:2-oxoglutarate metabolic process"/>
    <property type="evidence" value="ECO:0007669"/>
    <property type="project" value="TreeGrafter"/>
</dbReference>
<evidence type="ECO:0000256" key="3">
    <source>
        <dbReference type="ARBA" id="ARBA00016961"/>
    </source>
</evidence>
<feature type="binding site" evidence="12">
    <location>
        <position position="54"/>
    </location>
    <ligand>
        <name>FAD</name>
        <dbReference type="ChEBI" id="CHEBI:57692"/>
    </ligand>
</feature>
<organism evidence="17 18">
    <name type="scientific">Pseudoalteromonas phenolica</name>
    <dbReference type="NCBI Taxonomy" id="161398"/>
    <lineage>
        <taxon>Bacteria</taxon>
        <taxon>Pseudomonadati</taxon>
        <taxon>Pseudomonadota</taxon>
        <taxon>Gammaproteobacteria</taxon>
        <taxon>Alteromonadales</taxon>
        <taxon>Pseudoalteromonadaceae</taxon>
        <taxon>Pseudoalteromonas</taxon>
    </lineage>
</organism>
<feature type="domain" description="FAD/NAD(P)-binding" evidence="16">
    <location>
        <begin position="8"/>
        <end position="327"/>
    </location>
</feature>
<sequence length="475" mass="50217">MSNEIKTQVVVLGGGPGGYSAAFRAADLGLDVTLIESRNTLGGVCLNVGCIPSKALLHVAKVIDDASEMASHGVTFGAPQIDLDKIRSWKESVIGQLTGGLDGMAKMRKVNVVNGYGKFTGANTIAVEGENGTTTVTFDNAIIAAGSQPVNLPFIPEDERVIDSTGALELKDVPEKLLVLGGGIIGLEMGTVYRALGSQIDVVEFADQLVPAADKDIIKIYQKYVKNKFNVMLSTKVVAVEAKEDGLYVSFEGKNAPAEPVRYDKVLVAVGRTPNGKLLDAEKAGVAVDERGFINTDKQMKTNVNHIFAIGDIVGQPMLAHKAVHEAHVAAEVISGQKHYFDPKCIPSIAYTDPEIAWVGVTEKEAKEQGLNIETAVFPWAASGRAIASARTEGSTKLIFDKDSGRVIGGAMVGINAGEMLGEIGLAVEMGADGEDLALTIHAHPTLNESIGLAAEIFEGSITDLPNKKAVKKKK</sequence>
<keyword evidence="4 14" id="KW-0285">Flavoprotein</keyword>
<evidence type="ECO:0000256" key="11">
    <source>
        <dbReference type="PIRSR" id="PIRSR000350-2"/>
    </source>
</evidence>
<evidence type="ECO:0000256" key="5">
    <source>
        <dbReference type="ARBA" id="ARBA00022827"/>
    </source>
</evidence>
<keyword evidence="5 12" id="KW-0274">FAD</keyword>
<dbReference type="InterPro" id="IPR050151">
    <property type="entry name" value="Class-I_Pyr_Nuc-Dis_Oxidored"/>
</dbReference>
<dbReference type="SUPFAM" id="SSF51905">
    <property type="entry name" value="FAD/NAD(P)-binding domain"/>
    <property type="match status" value="1"/>
</dbReference>
<feature type="binding site" evidence="12">
    <location>
        <begin position="318"/>
        <end position="321"/>
    </location>
    <ligand>
        <name>FAD</name>
        <dbReference type="ChEBI" id="CHEBI:57692"/>
    </ligand>
</feature>
<dbReference type="PANTHER" id="PTHR22912">
    <property type="entry name" value="DISULFIDE OXIDOREDUCTASE"/>
    <property type="match status" value="1"/>
</dbReference>
<evidence type="ECO:0000256" key="8">
    <source>
        <dbReference type="ARBA" id="ARBA00023157"/>
    </source>
</evidence>
<keyword evidence="12" id="KW-0547">Nucleotide-binding</keyword>
<evidence type="ECO:0000256" key="9">
    <source>
        <dbReference type="ARBA" id="ARBA00023284"/>
    </source>
</evidence>
<dbReference type="PRINTS" id="PR00411">
    <property type="entry name" value="PNDRDTASEI"/>
</dbReference>
<dbReference type="PROSITE" id="PS00076">
    <property type="entry name" value="PYRIDINE_REDOX_1"/>
    <property type="match status" value="1"/>
</dbReference>
<feature type="active site" description="Proton acceptor" evidence="11">
    <location>
        <position position="444"/>
    </location>
</feature>
<dbReference type="InterPro" id="IPR006258">
    <property type="entry name" value="Lipoamide_DH"/>
</dbReference>
<dbReference type="InterPro" id="IPR016156">
    <property type="entry name" value="FAD/NAD-linked_Rdtase_dimer_sf"/>
</dbReference>
<dbReference type="SUPFAM" id="SSF55424">
    <property type="entry name" value="FAD/NAD-linked reductases, dimerisation (C-terminal) domain"/>
    <property type="match status" value="1"/>
</dbReference>
<keyword evidence="9 14" id="KW-0676">Redox-active center</keyword>
<gene>
    <name evidence="17" type="primary">lpdA</name>
    <name evidence="17" type="ORF">C1E24_14635</name>
</gene>
<dbReference type="EMBL" id="PPSW01000024">
    <property type="protein sequence ID" value="TLX46259.1"/>
    <property type="molecule type" value="Genomic_DNA"/>
</dbReference>
<evidence type="ECO:0000256" key="10">
    <source>
        <dbReference type="ARBA" id="ARBA00049187"/>
    </source>
</evidence>
<dbReference type="PRINTS" id="PR00368">
    <property type="entry name" value="FADPNR"/>
</dbReference>
<evidence type="ECO:0000256" key="7">
    <source>
        <dbReference type="ARBA" id="ARBA00023027"/>
    </source>
</evidence>
<evidence type="ECO:0000259" key="15">
    <source>
        <dbReference type="Pfam" id="PF02852"/>
    </source>
</evidence>
<dbReference type="InterPro" id="IPR001100">
    <property type="entry name" value="Pyr_nuc-diS_OxRdtase"/>
</dbReference>
<proteinExistence type="inferred from homology"/>
<evidence type="ECO:0000256" key="1">
    <source>
        <dbReference type="ARBA" id="ARBA00007532"/>
    </source>
</evidence>
<dbReference type="AlphaFoldDB" id="A0A5R9Q1Y6"/>
<dbReference type="NCBIfam" id="TIGR01350">
    <property type="entry name" value="lipoamide_DH"/>
    <property type="match status" value="1"/>
</dbReference>
<evidence type="ECO:0000256" key="12">
    <source>
        <dbReference type="PIRSR" id="PIRSR000350-3"/>
    </source>
</evidence>
<dbReference type="Pfam" id="PF02852">
    <property type="entry name" value="Pyr_redox_dim"/>
    <property type="match status" value="1"/>
</dbReference>
<accession>A0A5R9Q1Y6</accession>
<dbReference type="FunFam" id="3.50.50.60:FF:000001">
    <property type="entry name" value="Dihydrolipoyl dehydrogenase, mitochondrial"/>
    <property type="match status" value="1"/>
</dbReference>
<comment type="caution">
    <text evidence="17">The sequence shown here is derived from an EMBL/GenBank/DDBJ whole genome shotgun (WGS) entry which is preliminary data.</text>
</comment>
<name>A0A5R9Q1Y6_9GAMM</name>
<comment type="catalytic activity">
    <reaction evidence="10 14">
        <text>N(6)-[(R)-dihydrolipoyl]-L-lysyl-[protein] + NAD(+) = N(6)-[(R)-lipoyl]-L-lysyl-[protein] + NADH + H(+)</text>
        <dbReference type="Rhea" id="RHEA:15045"/>
        <dbReference type="Rhea" id="RHEA-COMP:10474"/>
        <dbReference type="Rhea" id="RHEA-COMP:10475"/>
        <dbReference type="ChEBI" id="CHEBI:15378"/>
        <dbReference type="ChEBI" id="CHEBI:57540"/>
        <dbReference type="ChEBI" id="CHEBI:57945"/>
        <dbReference type="ChEBI" id="CHEBI:83099"/>
        <dbReference type="ChEBI" id="CHEBI:83100"/>
        <dbReference type="EC" id="1.8.1.4"/>
    </reaction>
</comment>
<evidence type="ECO:0000256" key="6">
    <source>
        <dbReference type="ARBA" id="ARBA00023002"/>
    </source>
</evidence>
<reference evidence="17 18" key="1">
    <citation type="submission" date="2018-01" db="EMBL/GenBank/DDBJ databases">
        <title>Co-occurrence of chitin degradation, pigmentation and bioactivity in marine Pseudoalteromonas.</title>
        <authorList>
            <person name="Paulsen S."/>
            <person name="Gram L."/>
            <person name="Machado H."/>
        </authorList>
    </citation>
    <scope>NUCLEOTIDE SEQUENCE [LARGE SCALE GENOMIC DNA]</scope>
    <source>
        <strain evidence="17 18">S3663</strain>
    </source>
</reference>
<dbReference type="Gene3D" id="3.30.390.30">
    <property type="match status" value="1"/>
</dbReference>
<comment type="cofactor">
    <cofactor evidence="12 14">
        <name>FAD</name>
        <dbReference type="ChEBI" id="CHEBI:57692"/>
    </cofactor>
    <text evidence="12 14">Binds 1 FAD per subunit.</text>
</comment>
<dbReference type="Gene3D" id="3.50.50.60">
    <property type="entry name" value="FAD/NAD(P)-binding domain"/>
    <property type="match status" value="2"/>
</dbReference>
<dbReference type="PANTHER" id="PTHR22912:SF160">
    <property type="entry name" value="DIHYDROLIPOYL DEHYDROGENASE"/>
    <property type="match status" value="1"/>
</dbReference>
<protein>
    <recommendedName>
        <fullName evidence="3 14">Dihydrolipoyl dehydrogenase</fullName>
        <ecNumber evidence="2 14">1.8.1.4</ecNumber>
    </recommendedName>
</protein>
<dbReference type="InterPro" id="IPR036188">
    <property type="entry name" value="FAD/NAD-bd_sf"/>
</dbReference>
<feature type="binding site" evidence="12">
    <location>
        <position position="117"/>
    </location>
    <ligand>
        <name>FAD</name>
        <dbReference type="ChEBI" id="CHEBI:57692"/>
    </ligand>
</feature>
<dbReference type="OrthoDB" id="9800167at2"/>
<dbReference type="GO" id="GO:0004148">
    <property type="term" value="F:dihydrolipoyl dehydrogenase (NADH) activity"/>
    <property type="evidence" value="ECO:0007669"/>
    <property type="project" value="UniProtKB-EC"/>
</dbReference>
<dbReference type="FunFam" id="3.30.390.30:FF:000001">
    <property type="entry name" value="Dihydrolipoyl dehydrogenase"/>
    <property type="match status" value="1"/>
</dbReference>
<feature type="disulfide bond" description="Redox-active" evidence="13">
    <location>
        <begin position="45"/>
        <end position="50"/>
    </location>
</feature>
<dbReference type="PIRSF" id="PIRSF000350">
    <property type="entry name" value="Mercury_reductase_MerA"/>
    <property type="match status" value="1"/>
</dbReference>
<feature type="binding site" evidence="12">
    <location>
        <position position="312"/>
    </location>
    <ligand>
        <name>FAD</name>
        <dbReference type="ChEBI" id="CHEBI:57692"/>
    </ligand>
</feature>
<dbReference type="GO" id="GO:0050660">
    <property type="term" value="F:flavin adenine dinucleotide binding"/>
    <property type="evidence" value="ECO:0007669"/>
    <property type="project" value="InterPro"/>
</dbReference>
<dbReference type="EC" id="1.8.1.4" evidence="2 14"/>
<dbReference type="InterPro" id="IPR012999">
    <property type="entry name" value="Pyr_OxRdtase_I_AS"/>
</dbReference>
<feature type="binding site" evidence="12">
    <location>
        <position position="271"/>
    </location>
    <ligand>
        <name>NAD(+)</name>
        <dbReference type="ChEBI" id="CHEBI:57540"/>
    </ligand>
</feature>
<dbReference type="Proteomes" id="UP000309186">
    <property type="component" value="Unassembled WGS sequence"/>
</dbReference>
<keyword evidence="6 14" id="KW-0560">Oxidoreductase</keyword>
<dbReference type="Pfam" id="PF07992">
    <property type="entry name" value="Pyr_redox_2"/>
    <property type="match status" value="1"/>
</dbReference>
<evidence type="ECO:0000313" key="18">
    <source>
        <dbReference type="Proteomes" id="UP000309186"/>
    </source>
</evidence>
<evidence type="ECO:0000313" key="17">
    <source>
        <dbReference type="EMBL" id="TLX46259.1"/>
    </source>
</evidence>